<evidence type="ECO:0000256" key="10">
    <source>
        <dbReference type="ARBA" id="ARBA00022989"/>
    </source>
</evidence>
<protein>
    <recommendedName>
        <fullName evidence="16">Pheromone-processing carboxypeptidase KEX1</fullName>
        <ecNumber evidence="14">3.4.16.6</ecNumber>
    </recommendedName>
    <alternativeName>
        <fullName evidence="17">Carboxypeptidase D</fullName>
    </alternativeName>
    <alternativeName>
        <fullName evidence="15">Pheromone-processing carboxypeptidase kex1</fullName>
    </alternativeName>
</protein>
<evidence type="ECO:0000256" key="7">
    <source>
        <dbReference type="ARBA" id="ARBA00022703"/>
    </source>
</evidence>
<dbReference type="Pfam" id="PF00450">
    <property type="entry name" value="Peptidase_S10"/>
    <property type="match status" value="1"/>
</dbReference>
<dbReference type="PROSITE" id="PS00560">
    <property type="entry name" value="CARBOXYPEPT_SER_HIS"/>
    <property type="match status" value="1"/>
</dbReference>
<name>A0A642UUJ2_DIURU</name>
<dbReference type="Proteomes" id="UP000449547">
    <property type="component" value="Unassembled WGS sequence"/>
</dbReference>
<evidence type="ECO:0000256" key="20">
    <source>
        <dbReference type="SAM" id="SignalP"/>
    </source>
</evidence>
<dbReference type="OrthoDB" id="443318at2759"/>
<keyword evidence="6 19" id="KW-0812">Transmembrane</keyword>
<keyword evidence="13" id="KW-0325">Glycoprotein</keyword>
<evidence type="ECO:0000256" key="5">
    <source>
        <dbReference type="ARBA" id="ARBA00022670"/>
    </source>
</evidence>
<feature type="chain" id="PRO_5024886260" description="Pheromone-processing carboxypeptidase KEX1" evidence="20">
    <location>
        <begin position="18"/>
        <end position="674"/>
    </location>
</feature>
<dbReference type="VEuPathDB" id="FungiDB:DIURU_002536"/>
<evidence type="ECO:0000256" key="16">
    <source>
        <dbReference type="ARBA" id="ARBA00040628"/>
    </source>
</evidence>
<keyword evidence="4" id="KW-0121">Carboxypeptidase</keyword>
<dbReference type="GO" id="GO:0006915">
    <property type="term" value="P:apoptotic process"/>
    <property type="evidence" value="ECO:0007669"/>
    <property type="project" value="UniProtKB-KW"/>
</dbReference>
<keyword evidence="11" id="KW-0333">Golgi apparatus</keyword>
<keyword evidence="12 19" id="KW-0472">Membrane</keyword>
<dbReference type="SUPFAM" id="SSF53474">
    <property type="entry name" value="alpha/beta-Hydrolases"/>
    <property type="match status" value="1"/>
</dbReference>
<evidence type="ECO:0000256" key="17">
    <source>
        <dbReference type="ARBA" id="ARBA00042717"/>
    </source>
</evidence>
<evidence type="ECO:0000256" key="14">
    <source>
        <dbReference type="ARBA" id="ARBA00038895"/>
    </source>
</evidence>
<comment type="subcellular location">
    <subcellularLocation>
        <location evidence="2">Golgi apparatus</location>
        <location evidence="2">trans-Golgi network membrane</location>
        <topology evidence="2">Single-pass type I membrane protein</topology>
    </subcellularLocation>
</comment>
<evidence type="ECO:0000256" key="12">
    <source>
        <dbReference type="ARBA" id="ARBA00023136"/>
    </source>
</evidence>
<feature type="compositionally biased region" description="Low complexity" evidence="18">
    <location>
        <begin position="519"/>
        <end position="542"/>
    </location>
</feature>
<keyword evidence="8 20" id="KW-0732">Signal</keyword>
<comment type="catalytic activity">
    <reaction evidence="1">
        <text>Preferential release of a C-terminal arginine or lysine residue.</text>
        <dbReference type="EC" id="3.4.16.6"/>
    </reaction>
</comment>
<dbReference type="InterPro" id="IPR033124">
    <property type="entry name" value="Ser_caboxypep_his_AS"/>
</dbReference>
<dbReference type="RefSeq" id="XP_034012702.1">
    <property type="nucleotide sequence ID" value="XM_034155198.1"/>
</dbReference>
<dbReference type="PANTHER" id="PTHR11802:SF190">
    <property type="entry name" value="PHEROMONE-PROCESSING CARBOXYPEPTIDASE KEX1"/>
    <property type="match status" value="1"/>
</dbReference>
<evidence type="ECO:0000256" key="11">
    <source>
        <dbReference type="ARBA" id="ARBA00023034"/>
    </source>
</evidence>
<evidence type="ECO:0000256" key="18">
    <source>
        <dbReference type="SAM" id="MobiDB-lite"/>
    </source>
</evidence>
<evidence type="ECO:0000256" key="6">
    <source>
        <dbReference type="ARBA" id="ARBA00022692"/>
    </source>
</evidence>
<dbReference type="InterPro" id="IPR001563">
    <property type="entry name" value="Peptidase_S10"/>
</dbReference>
<dbReference type="OMA" id="PLMFAGQ"/>
<evidence type="ECO:0000256" key="15">
    <source>
        <dbReference type="ARBA" id="ARBA00040403"/>
    </source>
</evidence>
<dbReference type="GO" id="GO:0005802">
    <property type="term" value="C:trans-Golgi network"/>
    <property type="evidence" value="ECO:0007669"/>
    <property type="project" value="TreeGrafter"/>
</dbReference>
<keyword evidence="22" id="KW-1185">Reference proteome</keyword>
<evidence type="ECO:0000256" key="13">
    <source>
        <dbReference type="ARBA" id="ARBA00023180"/>
    </source>
</evidence>
<dbReference type="InterPro" id="IPR029058">
    <property type="entry name" value="AB_hydrolase_fold"/>
</dbReference>
<evidence type="ECO:0000256" key="19">
    <source>
        <dbReference type="SAM" id="Phobius"/>
    </source>
</evidence>
<evidence type="ECO:0000313" key="22">
    <source>
        <dbReference type="Proteomes" id="UP000449547"/>
    </source>
</evidence>
<feature type="compositionally biased region" description="Acidic residues" evidence="18">
    <location>
        <begin position="599"/>
        <end position="608"/>
    </location>
</feature>
<comment type="similarity">
    <text evidence="3">Belongs to the peptidase S10 family.</text>
</comment>
<dbReference type="EC" id="3.4.16.6" evidence="14"/>
<evidence type="ECO:0000313" key="21">
    <source>
        <dbReference type="EMBL" id="KAA8903249.1"/>
    </source>
</evidence>
<dbReference type="PRINTS" id="PR00724">
    <property type="entry name" value="CRBOXYPTASEC"/>
</dbReference>
<keyword evidence="9" id="KW-0378">Hydrolase</keyword>
<sequence length="674" mass="75780">MLVRLLAVIYTACVAVAAPGYLIPRTASDLQHPYVVSDLPGLAANVPADAVPEMHAGHVDVGEGTKYFFWRFADSQRLPENQNRTMFWLNGGPGCSSMDGALLECGPFRIDDSQSVTHNNGSWHRLMDMVYVDQPAGTGFSDVDGQSYAQNHFDIGTVFIQFMLRYFELFPEARDHSIYFGGESYAGQYIPFVLKAILDYNRDHPDQPFNVKGAAIGNGWFSPNEQSLWYIPFYRKAGLLDETNPHLAELLQQHQKCQKIVDDIDRKWDDPDVNPVETDSSICENILSLLNKYTLDTDAPTNEQCINVYDYTLRDSPGSCGMRWPLELKYVTPFLRRDDVIEALHVTDAHDWKECKGGQLSRQLNTRNSKPAVHLLPEIAKEIPLVLFNGNLDIICNYLGQESFLNKLTWDNQRGFDEGHQDWYHNGDVHGYMKSRSNISSLVIYNASHMVPYDKPEVSRAVIDILVGNFDNHDDKLETFPIGVRQAKLAENKPEEKPEDKPEEDKPEDEEKPQETEAVETPTETNTAPPAEESGSSSTHTTSGFTRVVEVVVVLVLLWGVYVLFVSYRSRPQSIIKPPGASQKKKNVQWADQLRQFQGDDDNDDDYDGQVASSSSPPAKGFLAKARDKLTGKPANNTYAVVPNDLELGDHEGLADADDFVIGDEDEDHDRPMR</sequence>
<dbReference type="GO" id="GO:0006508">
    <property type="term" value="P:proteolysis"/>
    <property type="evidence" value="ECO:0007669"/>
    <property type="project" value="UniProtKB-KW"/>
</dbReference>
<proteinExistence type="inferred from homology"/>
<dbReference type="AlphaFoldDB" id="A0A642UUJ2"/>
<feature type="region of interest" description="Disordered" evidence="18">
    <location>
        <begin position="597"/>
        <end position="621"/>
    </location>
</feature>
<reference evidence="21 22" key="1">
    <citation type="submission" date="2019-07" db="EMBL/GenBank/DDBJ databases">
        <title>Genome assembly of two rare yeast pathogens: Diutina rugosa and Trichomonascus ciferrii.</title>
        <authorList>
            <person name="Mixao V."/>
            <person name="Saus E."/>
            <person name="Hansen A."/>
            <person name="Lass-Flor C."/>
            <person name="Gabaldon T."/>
        </authorList>
    </citation>
    <scope>NUCLEOTIDE SEQUENCE [LARGE SCALE GENOMIC DNA]</scope>
    <source>
        <strain evidence="21 22">CBS 613</strain>
    </source>
</reference>
<evidence type="ECO:0000256" key="8">
    <source>
        <dbReference type="ARBA" id="ARBA00022729"/>
    </source>
</evidence>
<comment type="caution">
    <text evidence="21">The sequence shown here is derived from an EMBL/GenBank/DDBJ whole genome shotgun (WGS) entry which is preliminary data.</text>
</comment>
<feature type="compositionally biased region" description="Acidic residues" evidence="18">
    <location>
        <begin position="655"/>
        <end position="668"/>
    </location>
</feature>
<evidence type="ECO:0000256" key="9">
    <source>
        <dbReference type="ARBA" id="ARBA00022801"/>
    </source>
</evidence>
<feature type="compositionally biased region" description="Basic and acidic residues" evidence="18">
    <location>
        <begin position="488"/>
        <end position="504"/>
    </location>
</feature>
<evidence type="ECO:0000256" key="3">
    <source>
        <dbReference type="ARBA" id="ARBA00009431"/>
    </source>
</evidence>
<feature type="region of interest" description="Disordered" evidence="18">
    <location>
        <begin position="483"/>
        <end position="542"/>
    </location>
</feature>
<keyword evidence="5" id="KW-0645">Protease</keyword>
<evidence type="ECO:0000256" key="1">
    <source>
        <dbReference type="ARBA" id="ARBA00001003"/>
    </source>
</evidence>
<feature type="signal peptide" evidence="20">
    <location>
        <begin position="1"/>
        <end position="17"/>
    </location>
</feature>
<gene>
    <name evidence="21" type="ORF">DIURU_002536</name>
</gene>
<feature type="region of interest" description="Disordered" evidence="18">
    <location>
        <begin position="653"/>
        <end position="674"/>
    </location>
</feature>
<dbReference type="EMBL" id="SWFT01000070">
    <property type="protein sequence ID" value="KAA8903249.1"/>
    <property type="molecule type" value="Genomic_DNA"/>
</dbReference>
<dbReference type="GeneID" id="54781187"/>
<organism evidence="21 22">
    <name type="scientific">Diutina rugosa</name>
    <name type="common">Yeast</name>
    <name type="synonym">Candida rugosa</name>
    <dbReference type="NCBI Taxonomy" id="5481"/>
    <lineage>
        <taxon>Eukaryota</taxon>
        <taxon>Fungi</taxon>
        <taxon>Dikarya</taxon>
        <taxon>Ascomycota</taxon>
        <taxon>Saccharomycotina</taxon>
        <taxon>Pichiomycetes</taxon>
        <taxon>Debaryomycetaceae</taxon>
        <taxon>Diutina</taxon>
    </lineage>
</organism>
<evidence type="ECO:0000256" key="2">
    <source>
        <dbReference type="ARBA" id="ARBA00004393"/>
    </source>
</evidence>
<keyword evidence="7" id="KW-0053">Apoptosis</keyword>
<dbReference type="Gene3D" id="3.40.50.1820">
    <property type="entry name" value="alpha/beta hydrolase"/>
    <property type="match status" value="1"/>
</dbReference>
<dbReference type="GO" id="GO:0004185">
    <property type="term" value="F:serine-type carboxypeptidase activity"/>
    <property type="evidence" value="ECO:0007669"/>
    <property type="project" value="UniProtKB-EC"/>
</dbReference>
<feature type="transmembrane region" description="Helical" evidence="19">
    <location>
        <begin position="548"/>
        <end position="568"/>
    </location>
</feature>
<dbReference type="PANTHER" id="PTHR11802">
    <property type="entry name" value="SERINE PROTEASE FAMILY S10 SERINE CARBOXYPEPTIDASE"/>
    <property type="match status" value="1"/>
</dbReference>
<keyword evidence="10 19" id="KW-1133">Transmembrane helix</keyword>
<accession>A0A642UUJ2</accession>
<evidence type="ECO:0000256" key="4">
    <source>
        <dbReference type="ARBA" id="ARBA00022645"/>
    </source>
</evidence>